<sequence>MGAAHSSSLCLSSPTTTKITHCCPFHHIPKPSSNSSSIPIIQFHLQKPTSNFISQHHYSPCSPCASSKIVPLRCARVGLMETQEGSGSKPVIDIQGIDEELVEKIIYDALLWSSLHGLVVGDKSVQRSGKVPGVGMVHAPFALLPVAFPENHWKLACEVAPIFNELIDRVSLDGNFLQDSLSRTKKVDVFTSRLLDIHSKMLEMNKIEEIRLGLHRSDYMLDEQTKLLLQIELNTISASFPGLSCLVSELHRSLLKHYGERLGLDFKRIPSNTTVDRFAEALAKAWTEYNNPRAAVMVVVQPEEHNMYDQHWLFAPLKEKHDVTAIRKTLAEIDKEGELLPDGTLLVYTLAEMDKQLQWFILDLGMHQLIILQKQNGELGYSWRSHRPSSVHPYLTIWQAPRRFNKSLQSLMFLRDFLRIRMISPSCKNALLACGVWMTQILSKKPLRDLSCL</sequence>
<dbReference type="Gene3D" id="3.30.1490.80">
    <property type="match status" value="1"/>
</dbReference>
<protein>
    <submittedName>
        <fullName evidence="1">Uncharacterized protein</fullName>
    </submittedName>
</protein>
<dbReference type="SUPFAM" id="SSF56059">
    <property type="entry name" value="Glutathione synthetase ATP-binding domain-like"/>
    <property type="match status" value="1"/>
</dbReference>
<organism evidence="1">
    <name type="scientific">Manihot esculenta</name>
    <name type="common">Cassava</name>
    <name type="synonym">Jatropha manihot</name>
    <dbReference type="NCBI Taxonomy" id="3983"/>
    <lineage>
        <taxon>Eukaryota</taxon>
        <taxon>Viridiplantae</taxon>
        <taxon>Streptophyta</taxon>
        <taxon>Embryophyta</taxon>
        <taxon>Tracheophyta</taxon>
        <taxon>Spermatophyta</taxon>
        <taxon>Magnoliopsida</taxon>
        <taxon>eudicotyledons</taxon>
        <taxon>Gunneridae</taxon>
        <taxon>Pentapetalae</taxon>
        <taxon>rosids</taxon>
        <taxon>fabids</taxon>
        <taxon>Malpighiales</taxon>
        <taxon>Euphorbiaceae</taxon>
        <taxon>Crotonoideae</taxon>
        <taxon>Manihoteae</taxon>
        <taxon>Manihot</taxon>
    </lineage>
</organism>
<dbReference type="InterPro" id="IPR037013">
    <property type="entry name" value="GSH-S_sub-bd_sf"/>
</dbReference>
<dbReference type="Gene3D" id="3.30.470.20">
    <property type="entry name" value="ATP-grasp fold, B domain"/>
    <property type="match status" value="1"/>
</dbReference>
<dbReference type="InterPro" id="IPR014049">
    <property type="entry name" value="Glutathione_synthase_N_euk"/>
</dbReference>
<gene>
    <name evidence="1" type="ORF">MANES_09G162900</name>
</gene>
<dbReference type="GO" id="GO:0005524">
    <property type="term" value="F:ATP binding"/>
    <property type="evidence" value="ECO:0007669"/>
    <property type="project" value="InterPro"/>
</dbReference>
<evidence type="ECO:0000313" key="1">
    <source>
        <dbReference type="EMBL" id="OAY42221.1"/>
    </source>
</evidence>
<dbReference type="AlphaFoldDB" id="A0A2C9VD24"/>
<reference evidence="1" key="1">
    <citation type="submission" date="2016-02" db="EMBL/GenBank/DDBJ databases">
        <title>WGS assembly of Manihot esculenta.</title>
        <authorList>
            <person name="Bredeson J.V."/>
            <person name="Prochnik S.E."/>
            <person name="Lyons J.B."/>
            <person name="Schmutz J."/>
            <person name="Grimwood J."/>
            <person name="Vrebalov J."/>
            <person name="Bart R.S."/>
            <person name="Amuge T."/>
            <person name="Ferguson M.E."/>
            <person name="Green R."/>
            <person name="Putnam N."/>
            <person name="Stites J."/>
            <person name="Rounsley S."/>
            <person name="Rokhsar D.S."/>
        </authorList>
    </citation>
    <scope>NUCLEOTIDE SEQUENCE [LARGE SCALE GENOMIC DNA]</scope>
    <source>
        <tissue evidence="1">Leaf</tissue>
    </source>
</reference>
<accession>A0A2C9VD24</accession>
<dbReference type="InterPro" id="IPR005615">
    <property type="entry name" value="Glutathione_synthase"/>
</dbReference>
<dbReference type="GO" id="GO:0004363">
    <property type="term" value="F:glutathione synthase activity"/>
    <property type="evidence" value="ECO:0007669"/>
    <property type="project" value="InterPro"/>
</dbReference>
<name>A0A2C9VD24_MANES</name>
<dbReference type="PANTHER" id="PTHR11130:SF0">
    <property type="entry name" value="GLUTATHIONE SYNTHETASE"/>
    <property type="match status" value="1"/>
</dbReference>
<dbReference type="FunFam" id="3.30.1490.80:FF:000010">
    <property type="entry name" value="Glutathione synthetase"/>
    <property type="match status" value="1"/>
</dbReference>
<dbReference type="Pfam" id="PF03917">
    <property type="entry name" value="GSH_synth_ATP"/>
    <property type="match status" value="1"/>
</dbReference>
<dbReference type="EMBL" id="CM004395">
    <property type="protein sequence ID" value="OAY42221.1"/>
    <property type="molecule type" value="Genomic_DNA"/>
</dbReference>
<dbReference type="InterPro" id="IPR016185">
    <property type="entry name" value="PreATP-grasp_dom_sf"/>
</dbReference>
<dbReference type="PANTHER" id="PTHR11130">
    <property type="entry name" value="GLUTATHIONE SYNTHETASE"/>
    <property type="match status" value="1"/>
</dbReference>
<dbReference type="SUPFAM" id="SSF52440">
    <property type="entry name" value="PreATP-grasp domain"/>
    <property type="match status" value="1"/>
</dbReference>
<dbReference type="Gene3D" id="3.40.50.1760">
    <property type="entry name" value="Glutathione synthase, substrate-binding domain superfamily, eukaryotic"/>
    <property type="match status" value="1"/>
</dbReference>
<proteinExistence type="predicted"/>